<dbReference type="NCBIfam" id="TIGR00277">
    <property type="entry name" value="HDIG"/>
    <property type="match status" value="1"/>
</dbReference>
<sequence length="343" mass="37504">MFFKARRAAMAGLSRETVGDAQVALVDLQDAGQAGLVALKAWEGVAGIPVICLFDRKNRRELIQAGALGKFEALDRSEPVAVLLTRIRALTGNDICKALPPGLSRQTTEAYRKSNAFLESLTLSAIEGADIEVNLMSESAAEMLTALSLDGLSVWLNAVHTHHSGTYCHSLMVAGLAGMFARHLGWPEEACLEMIAGGLVHDIGKTRIPLAILDKPGKLTEKEREIINRHPDIGRVILKPRHELSVAIKKMAVQHHEYLDGSGYPDGLTGERISQDVRLMTICDIFAALTERRAYKDGAPPRVAVSIMKQMGPKLDQDMLSQFARMVLEDRFCAVKRSAKSAR</sequence>
<feature type="domain" description="HD-GYP" evidence="1">
    <location>
        <begin position="144"/>
        <end position="340"/>
    </location>
</feature>
<reference evidence="2 3" key="1">
    <citation type="journal article" date="2016" name="Int. J. Syst. Evol. Microbiol.">
        <title>Labrenzia salina sp. nov., isolated from the rhizosphere of the halophyte Arthrocnemum macrostachyum.</title>
        <authorList>
            <person name="Camacho M."/>
            <person name="Redondo-Gomez S."/>
            <person name="Rodriguez-Llorente I."/>
            <person name="Rohde M."/>
            <person name="Sproer C."/>
            <person name="Schumann P."/>
            <person name="Klenk H.P."/>
            <person name="Montero-Calasanz M.D.C."/>
        </authorList>
    </citation>
    <scope>NUCLEOTIDE SEQUENCE [LARGE SCALE GENOMIC DNA]</scope>
    <source>
        <strain evidence="2 3">DSM 29163</strain>
    </source>
</reference>
<dbReference type="CDD" id="cd00077">
    <property type="entry name" value="HDc"/>
    <property type="match status" value="1"/>
</dbReference>
<accession>A0ABT3R951</accession>
<proteinExistence type="predicted"/>
<dbReference type="Proteomes" id="UP001300261">
    <property type="component" value="Unassembled WGS sequence"/>
</dbReference>
<dbReference type="SUPFAM" id="SSF109604">
    <property type="entry name" value="HD-domain/PDEase-like"/>
    <property type="match status" value="1"/>
</dbReference>
<gene>
    <name evidence="2" type="ORF">ON753_26395</name>
</gene>
<dbReference type="SMART" id="SM00471">
    <property type="entry name" value="HDc"/>
    <property type="match status" value="1"/>
</dbReference>
<dbReference type="InterPro" id="IPR003607">
    <property type="entry name" value="HD/PDEase_dom"/>
</dbReference>
<evidence type="ECO:0000259" key="1">
    <source>
        <dbReference type="PROSITE" id="PS51832"/>
    </source>
</evidence>
<dbReference type="PANTHER" id="PTHR43155">
    <property type="entry name" value="CYCLIC DI-GMP PHOSPHODIESTERASE PA4108-RELATED"/>
    <property type="match status" value="1"/>
</dbReference>
<keyword evidence="3" id="KW-1185">Reference proteome</keyword>
<name>A0ABT3R951_9HYPH</name>
<dbReference type="EMBL" id="JAPEVI010000003">
    <property type="protein sequence ID" value="MCX2725844.1"/>
    <property type="molecule type" value="Genomic_DNA"/>
</dbReference>
<dbReference type="InterPro" id="IPR006675">
    <property type="entry name" value="HDIG_dom"/>
</dbReference>
<dbReference type="PANTHER" id="PTHR43155:SF2">
    <property type="entry name" value="CYCLIC DI-GMP PHOSPHODIESTERASE PA4108"/>
    <property type="match status" value="1"/>
</dbReference>
<protein>
    <submittedName>
        <fullName evidence="2">HD domain-containing protein</fullName>
    </submittedName>
</protein>
<dbReference type="Gene3D" id="1.10.3210.10">
    <property type="entry name" value="Hypothetical protein af1432"/>
    <property type="match status" value="1"/>
</dbReference>
<organism evidence="2 3">
    <name type="scientific">Roseibium salinum</name>
    <dbReference type="NCBI Taxonomy" id="1604349"/>
    <lineage>
        <taxon>Bacteria</taxon>
        <taxon>Pseudomonadati</taxon>
        <taxon>Pseudomonadota</taxon>
        <taxon>Alphaproteobacteria</taxon>
        <taxon>Hyphomicrobiales</taxon>
        <taxon>Stappiaceae</taxon>
        <taxon>Roseibium</taxon>
    </lineage>
</organism>
<evidence type="ECO:0000313" key="2">
    <source>
        <dbReference type="EMBL" id="MCX2725844.1"/>
    </source>
</evidence>
<dbReference type="RefSeq" id="WP_265966992.1">
    <property type="nucleotide sequence ID" value="NZ_JAPEVI010000003.1"/>
</dbReference>
<dbReference type="PROSITE" id="PS51832">
    <property type="entry name" value="HD_GYP"/>
    <property type="match status" value="1"/>
</dbReference>
<evidence type="ECO:0000313" key="3">
    <source>
        <dbReference type="Proteomes" id="UP001300261"/>
    </source>
</evidence>
<comment type="caution">
    <text evidence="2">The sequence shown here is derived from an EMBL/GenBank/DDBJ whole genome shotgun (WGS) entry which is preliminary data.</text>
</comment>
<dbReference type="InterPro" id="IPR037522">
    <property type="entry name" value="HD_GYP_dom"/>
</dbReference>
<dbReference type="Pfam" id="PF13487">
    <property type="entry name" value="HD_5"/>
    <property type="match status" value="1"/>
</dbReference>